<feature type="chain" id="PRO_5021714458" description="Peptidase C-terminal archaeal/bacterial domain-containing protein" evidence="1">
    <location>
        <begin position="20"/>
        <end position="426"/>
    </location>
</feature>
<name>A0A518EX75_9BACT</name>
<keyword evidence="1" id="KW-0732">Signal</keyword>
<gene>
    <name evidence="2" type="ORF">Poly30_42360</name>
</gene>
<sequence precursor="true">MNKTSVLLAAAVLSAPAFAQGTDDCTGATVLTAGVSATFDTTTATLSPEVWPCALSGGPDLWFQYTTTASGLDLTVELCGSSYDTALEIFSGTCGALVSEVCNDDFCGLQSGASISGVSAGTTYFIRVGGYNGATGAGIIVANEIVTPCSMPDALETNFDCASATAIGSGSYTGLNVDDTDNDYYSVTVANGATIDVSIFFVDATADVDLYLWDPSVACDTNVAGAGTGTGALAVGFTASDDETVTYTNTSGADQNLIIEVDMFTTGGCNDYSMDVAGAGMGMGGIGSAYCMANPNSTGSASSIIATGSNVVANNDVTLEVTGLPTNAFGFFIVSDTQGFVMNPAGSSGNLCVLGAIGRYVGPGQIQNSGATDMISLAIDLTMIPTPTGFVTTSPGDTWNFQLWHRDSNMGTATSNFSNGTSVTFQ</sequence>
<dbReference type="EMBL" id="CP036434">
    <property type="protein sequence ID" value="QDV08683.1"/>
    <property type="molecule type" value="Genomic_DNA"/>
</dbReference>
<evidence type="ECO:0000256" key="1">
    <source>
        <dbReference type="SAM" id="SignalP"/>
    </source>
</evidence>
<accession>A0A518EX75</accession>
<reference evidence="2 3" key="1">
    <citation type="submission" date="2019-02" db="EMBL/GenBank/DDBJ databases">
        <title>Deep-cultivation of Planctomycetes and their phenomic and genomic characterization uncovers novel biology.</title>
        <authorList>
            <person name="Wiegand S."/>
            <person name="Jogler M."/>
            <person name="Boedeker C."/>
            <person name="Pinto D."/>
            <person name="Vollmers J."/>
            <person name="Rivas-Marin E."/>
            <person name="Kohn T."/>
            <person name="Peeters S.H."/>
            <person name="Heuer A."/>
            <person name="Rast P."/>
            <person name="Oberbeckmann S."/>
            <person name="Bunk B."/>
            <person name="Jeske O."/>
            <person name="Meyerdierks A."/>
            <person name="Storesund J.E."/>
            <person name="Kallscheuer N."/>
            <person name="Luecker S."/>
            <person name="Lage O.M."/>
            <person name="Pohl T."/>
            <person name="Merkel B.J."/>
            <person name="Hornburger P."/>
            <person name="Mueller R.-W."/>
            <person name="Bruemmer F."/>
            <person name="Labrenz M."/>
            <person name="Spormann A.M."/>
            <person name="Op den Camp H."/>
            <person name="Overmann J."/>
            <person name="Amann R."/>
            <person name="Jetten M.S.M."/>
            <person name="Mascher T."/>
            <person name="Medema M.H."/>
            <person name="Devos D.P."/>
            <person name="Kaster A.-K."/>
            <person name="Ovreas L."/>
            <person name="Rohde M."/>
            <person name="Galperin M.Y."/>
            <person name="Jogler C."/>
        </authorList>
    </citation>
    <scope>NUCLEOTIDE SEQUENCE [LARGE SCALE GENOMIC DNA]</scope>
    <source>
        <strain evidence="2 3">Poly30</strain>
    </source>
</reference>
<organism evidence="2 3">
    <name type="scientific">Saltatorellus ferox</name>
    <dbReference type="NCBI Taxonomy" id="2528018"/>
    <lineage>
        <taxon>Bacteria</taxon>
        <taxon>Pseudomonadati</taxon>
        <taxon>Planctomycetota</taxon>
        <taxon>Planctomycetia</taxon>
        <taxon>Planctomycetia incertae sedis</taxon>
        <taxon>Saltatorellus</taxon>
    </lineage>
</organism>
<keyword evidence="3" id="KW-1185">Reference proteome</keyword>
<dbReference type="Proteomes" id="UP000320390">
    <property type="component" value="Chromosome"/>
</dbReference>
<dbReference type="OrthoDB" id="222815at2"/>
<protein>
    <recommendedName>
        <fullName evidence="4">Peptidase C-terminal archaeal/bacterial domain-containing protein</fullName>
    </recommendedName>
</protein>
<proteinExistence type="predicted"/>
<evidence type="ECO:0000313" key="3">
    <source>
        <dbReference type="Proteomes" id="UP000320390"/>
    </source>
</evidence>
<dbReference type="AlphaFoldDB" id="A0A518EX75"/>
<feature type="signal peptide" evidence="1">
    <location>
        <begin position="1"/>
        <end position="19"/>
    </location>
</feature>
<dbReference type="Gene3D" id="2.60.120.380">
    <property type="match status" value="1"/>
</dbReference>
<evidence type="ECO:0008006" key="4">
    <source>
        <dbReference type="Google" id="ProtNLM"/>
    </source>
</evidence>
<dbReference type="RefSeq" id="WP_145201783.1">
    <property type="nucleotide sequence ID" value="NZ_CP036434.1"/>
</dbReference>
<evidence type="ECO:0000313" key="2">
    <source>
        <dbReference type="EMBL" id="QDV08683.1"/>
    </source>
</evidence>